<dbReference type="GeneID" id="36571585"/>
<dbReference type="InParanoid" id="A0A2T3B790"/>
<name>A0A2T3B790_AMORE</name>
<evidence type="ECO:0000256" key="1">
    <source>
        <dbReference type="SAM" id="Phobius"/>
    </source>
</evidence>
<dbReference type="Proteomes" id="UP000241818">
    <property type="component" value="Unassembled WGS sequence"/>
</dbReference>
<keyword evidence="1" id="KW-1133">Transmembrane helix</keyword>
<keyword evidence="1" id="KW-0812">Transmembrane</keyword>
<dbReference type="AlphaFoldDB" id="A0A2T3B790"/>
<proteinExistence type="predicted"/>
<keyword evidence="3" id="KW-1185">Reference proteome</keyword>
<organism evidence="2 3">
    <name type="scientific">Amorphotheca resinae ATCC 22711</name>
    <dbReference type="NCBI Taxonomy" id="857342"/>
    <lineage>
        <taxon>Eukaryota</taxon>
        <taxon>Fungi</taxon>
        <taxon>Dikarya</taxon>
        <taxon>Ascomycota</taxon>
        <taxon>Pezizomycotina</taxon>
        <taxon>Leotiomycetes</taxon>
        <taxon>Helotiales</taxon>
        <taxon>Amorphothecaceae</taxon>
        <taxon>Amorphotheca</taxon>
    </lineage>
</organism>
<dbReference type="EMBL" id="KZ679008">
    <property type="protein sequence ID" value="PSS22711.1"/>
    <property type="molecule type" value="Genomic_DNA"/>
</dbReference>
<dbReference type="OrthoDB" id="5428055at2759"/>
<evidence type="ECO:0000313" key="3">
    <source>
        <dbReference type="Proteomes" id="UP000241818"/>
    </source>
</evidence>
<keyword evidence="1" id="KW-0472">Membrane</keyword>
<reference evidence="2 3" key="1">
    <citation type="journal article" date="2018" name="New Phytol.">
        <title>Comparative genomics and transcriptomics depict ericoid mycorrhizal fungi as versatile saprotrophs and plant mutualists.</title>
        <authorList>
            <person name="Martino E."/>
            <person name="Morin E."/>
            <person name="Grelet G.A."/>
            <person name="Kuo A."/>
            <person name="Kohler A."/>
            <person name="Daghino S."/>
            <person name="Barry K.W."/>
            <person name="Cichocki N."/>
            <person name="Clum A."/>
            <person name="Dockter R.B."/>
            <person name="Hainaut M."/>
            <person name="Kuo R.C."/>
            <person name="LaButti K."/>
            <person name="Lindahl B.D."/>
            <person name="Lindquist E.A."/>
            <person name="Lipzen A."/>
            <person name="Khouja H.R."/>
            <person name="Magnuson J."/>
            <person name="Murat C."/>
            <person name="Ohm R.A."/>
            <person name="Singer S.W."/>
            <person name="Spatafora J.W."/>
            <person name="Wang M."/>
            <person name="Veneault-Fourrey C."/>
            <person name="Henrissat B."/>
            <person name="Grigoriev I.V."/>
            <person name="Martin F.M."/>
            <person name="Perotto S."/>
        </authorList>
    </citation>
    <scope>NUCLEOTIDE SEQUENCE [LARGE SCALE GENOMIC DNA]</scope>
    <source>
        <strain evidence="2 3">ATCC 22711</strain>
    </source>
</reference>
<dbReference type="STRING" id="857342.A0A2T3B790"/>
<feature type="transmembrane region" description="Helical" evidence="1">
    <location>
        <begin position="505"/>
        <end position="527"/>
    </location>
</feature>
<protein>
    <submittedName>
        <fullName evidence="2">Uncharacterized protein</fullName>
    </submittedName>
</protein>
<sequence length="576" mass="66498">MSGERGGGHPSNYYAKEWDPVFSRDRNFIEDRSYVDYKRGIDADGDEFGIFFQDSEDSVPSCKVEEVKEFCQAARLVDLKSRAGTAGQRRAAWLDDRSSARLMTSRAREYENLLTAAALYEHLKEPRFNNSDKPDADRRLIYIADLDPYYILALTETASFHQVSVLRDAIWKYLACQTSIRVKIPYRGYPIFQMEFHISYFALRASSPKDPSRIIGNINPPRQWTDLSFLKIQPPKSQDQREYGMHEAQISVVICGSDNWRWAGYAFIDTSFEGEDLGDGIFSYEDVHEDPIASNSELHANLPIWDPREYFLTILEIRMTQVRKELEYLVRTVERSVKQNRNWDSSTLSQHPRTAGDRAEDIKKTFDWTQQIIELLSRVLGVLSGDIKCWERFKSPNGDIGYFSDIDSSPDASHRRRTRLSLRAINETFETLEGLQQKLLLLDKSCRNSAQDLQLRLTLESNEVAQQNGVTTELTVSILSPVALTIAYFSMPQAVIPFKLDSKSFIVTTFTIMVVVRLLFVVIRALLRQPWWWKKITAWMKKLQLDEMAHSRLALRRGRIYPDRSTDDIEMDTLGV</sequence>
<accession>A0A2T3B790</accession>
<gene>
    <name evidence="2" type="ORF">M430DRAFT_16661</name>
</gene>
<dbReference type="RefSeq" id="XP_024722757.1">
    <property type="nucleotide sequence ID" value="XM_024863504.1"/>
</dbReference>
<evidence type="ECO:0000313" key="2">
    <source>
        <dbReference type="EMBL" id="PSS22711.1"/>
    </source>
</evidence>